<protein>
    <submittedName>
        <fullName evidence="2">Uncharacterized protein</fullName>
    </submittedName>
</protein>
<dbReference type="PANTHER" id="PTHR36072:SF2">
    <property type="entry name" value="OS01G0531000 PROTEIN"/>
    <property type="match status" value="1"/>
</dbReference>
<dbReference type="Pfam" id="PF04032">
    <property type="entry name" value="Rpr2"/>
    <property type="match status" value="1"/>
</dbReference>
<dbReference type="EMBL" id="JAGFBR010000004">
    <property type="protein sequence ID" value="KAH0468312.1"/>
    <property type="molecule type" value="Genomic_DNA"/>
</dbReference>
<gene>
    <name evidence="2" type="ORF">IEQ34_003345</name>
</gene>
<dbReference type="AlphaFoldDB" id="A0AAV7HHE3"/>
<feature type="region of interest" description="Disordered" evidence="1">
    <location>
        <begin position="157"/>
        <end position="176"/>
    </location>
</feature>
<dbReference type="InterPro" id="IPR007175">
    <property type="entry name" value="Rpr2/Snm1/Rpp21"/>
</dbReference>
<evidence type="ECO:0000256" key="1">
    <source>
        <dbReference type="SAM" id="MobiDB-lite"/>
    </source>
</evidence>
<reference evidence="2 3" key="1">
    <citation type="journal article" date="2021" name="Hortic Res">
        <title>Chromosome-scale assembly of the Dendrobium chrysotoxum genome enhances the understanding of orchid evolution.</title>
        <authorList>
            <person name="Zhang Y."/>
            <person name="Zhang G.Q."/>
            <person name="Zhang D."/>
            <person name="Liu X.D."/>
            <person name="Xu X.Y."/>
            <person name="Sun W.H."/>
            <person name="Yu X."/>
            <person name="Zhu X."/>
            <person name="Wang Z.W."/>
            <person name="Zhao X."/>
            <person name="Zhong W.Y."/>
            <person name="Chen H."/>
            <person name="Yin W.L."/>
            <person name="Huang T."/>
            <person name="Niu S.C."/>
            <person name="Liu Z.J."/>
        </authorList>
    </citation>
    <scope>NUCLEOTIDE SEQUENCE [LARGE SCALE GENOMIC DNA]</scope>
    <source>
        <strain evidence="2">Lindl</strain>
    </source>
</reference>
<feature type="compositionally biased region" description="Polar residues" evidence="1">
    <location>
        <begin position="192"/>
        <end position="204"/>
    </location>
</feature>
<dbReference type="Gene3D" id="6.20.50.20">
    <property type="match status" value="1"/>
</dbReference>
<comment type="caution">
    <text evidence="2">The sequence shown here is derived from an EMBL/GenBank/DDBJ whole genome shotgun (WGS) entry which is preliminary data.</text>
</comment>
<evidence type="ECO:0000313" key="2">
    <source>
        <dbReference type="EMBL" id="KAH0468312.1"/>
    </source>
</evidence>
<proteinExistence type="predicted"/>
<keyword evidence="3" id="KW-1185">Reference proteome</keyword>
<sequence length="284" mass="31523">MHFDPVKMGRRKKDGSNLKAGICKGATLREENIGKKEVDVSSILKIKHLQKLAAWAGGEGGIPPLGAFLGYHLAANAEVSGVPLDKSSFFCQRCESNLQPGFNCTIRIEKCKLNKQRRSCKKSNSFQNNVIYKCNFCHRRNSIKGTTKGHVKALISSKESRADPASESKLHCSLNETTAERLQKDDGDPMLKSNSFSIPTNDSTAGDHNDQNTPVTPPKLTVLSKNKRKLSELESEKLQSSSSGRGSSRRKRKTWSNLKDIVERKEAESNQNVSNYVIPLFMQT</sequence>
<feature type="region of interest" description="Disordered" evidence="1">
    <location>
        <begin position="181"/>
        <end position="255"/>
    </location>
</feature>
<name>A0AAV7HHE3_DENCH</name>
<dbReference type="PANTHER" id="PTHR36072">
    <property type="entry name" value="OS01G0541600 PROTEIN"/>
    <property type="match status" value="1"/>
</dbReference>
<organism evidence="2 3">
    <name type="scientific">Dendrobium chrysotoxum</name>
    <name type="common">Orchid</name>
    <dbReference type="NCBI Taxonomy" id="161865"/>
    <lineage>
        <taxon>Eukaryota</taxon>
        <taxon>Viridiplantae</taxon>
        <taxon>Streptophyta</taxon>
        <taxon>Embryophyta</taxon>
        <taxon>Tracheophyta</taxon>
        <taxon>Spermatophyta</taxon>
        <taxon>Magnoliopsida</taxon>
        <taxon>Liliopsida</taxon>
        <taxon>Asparagales</taxon>
        <taxon>Orchidaceae</taxon>
        <taxon>Epidendroideae</taxon>
        <taxon>Malaxideae</taxon>
        <taxon>Dendrobiinae</taxon>
        <taxon>Dendrobium</taxon>
    </lineage>
</organism>
<feature type="compositionally biased region" description="Basic and acidic residues" evidence="1">
    <location>
        <begin position="158"/>
        <end position="170"/>
    </location>
</feature>
<dbReference type="GO" id="GO:0006396">
    <property type="term" value="P:RNA processing"/>
    <property type="evidence" value="ECO:0007669"/>
    <property type="project" value="InterPro"/>
</dbReference>
<dbReference type="Proteomes" id="UP000775213">
    <property type="component" value="Unassembled WGS sequence"/>
</dbReference>
<accession>A0AAV7HHE3</accession>
<evidence type="ECO:0000313" key="3">
    <source>
        <dbReference type="Proteomes" id="UP000775213"/>
    </source>
</evidence>